<organism evidence="2">
    <name type="scientific">candidate division WOR-3 bacterium</name>
    <dbReference type="NCBI Taxonomy" id="2052148"/>
    <lineage>
        <taxon>Bacteria</taxon>
        <taxon>Bacteria division WOR-3</taxon>
    </lineage>
</organism>
<dbReference type="Pfam" id="PF09397">
    <property type="entry name" value="FtsK_gamma"/>
    <property type="match status" value="1"/>
</dbReference>
<dbReference type="SMART" id="SM00843">
    <property type="entry name" value="Ftsk_gamma"/>
    <property type="match status" value="1"/>
</dbReference>
<feature type="domain" description="FtsK gamma" evidence="1">
    <location>
        <begin position="40"/>
        <end position="105"/>
    </location>
</feature>
<dbReference type="Gene3D" id="1.10.10.10">
    <property type="entry name" value="Winged helix-like DNA-binding domain superfamily/Winged helix DNA-binding domain"/>
    <property type="match status" value="1"/>
</dbReference>
<dbReference type="InterPro" id="IPR036390">
    <property type="entry name" value="WH_DNA-bd_sf"/>
</dbReference>
<proteinExistence type="predicted"/>
<accession>A0A7C0XAE9</accession>
<dbReference type="InterPro" id="IPR050206">
    <property type="entry name" value="FtsK/SpoIIIE/SftA"/>
</dbReference>
<evidence type="ECO:0000259" key="1">
    <source>
        <dbReference type="SMART" id="SM00843"/>
    </source>
</evidence>
<sequence length="115" mass="12894">MEEDEVRDAISRLKEDYYVPIQEMAEAPIPEPEEERTVETNGLDPLLVDAAKLVVLRKSASATMLQRKLKIGFARAARIMDQLEQLGVIGPQEGSKPRKVLIGDIEELDRMFGEG</sequence>
<dbReference type="PANTHER" id="PTHR22683">
    <property type="entry name" value="SPORULATION PROTEIN RELATED"/>
    <property type="match status" value="1"/>
</dbReference>
<evidence type="ECO:0000313" key="2">
    <source>
        <dbReference type="EMBL" id="HDM89822.1"/>
    </source>
</evidence>
<gene>
    <name evidence="2" type="ORF">ENG67_01265</name>
</gene>
<dbReference type="SUPFAM" id="SSF46785">
    <property type="entry name" value="Winged helix' DNA-binding domain"/>
    <property type="match status" value="1"/>
</dbReference>
<dbReference type="PANTHER" id="PTHR22683:SF41">
    <property type="entry name" value="DNA TRANSLOCASE FTSK"/>
    <property type="match status" value="1"/>
</dbReference>
<dbReference type="InterPro" id="IPR018541">
    <property type="entry name" value="Ftsk_gamma"/>
</dbReference>
<comment type="caution">
    <text evidence="2">The sequence shown here is derived from an EMBL/GenBank/DDBJ whole genome shotgun (WGS) entry which is preliminary data.</text>
</comment>
<dbReference type="EMBL" id="DRBW01000047">
    <property type="protein sequence ID" value="HDM89822.1"/>
    <property type="molecule type" value="Genomic_DNA"/>
</dbReference>
<dbReference type="InterPro" id="IPR036388">
    <property type="entry name" value="WH-like_DNA-bd_sf"/>
</dbReference>
<protein>
    <recommendedName>
        <fullName evidence="1">FtsK gamma domain-containing protein</fullName>
    </recommendedName>
</protein>
<name>A0A7C0XAE9_UNCW3</name>
<reference evidence="2" key="1">
    <citation type="journal article" date="2020" name="mSystems">
        <title>Genome- and Community-Level Interaction Insights into Carbon Utilization and Element Cycling Functions of Hydrothermarchaeota in Hydrothermal Sediment.</title>
        <authorList>
            <person name="Zhou Z."/>
            <person name="Liu Y."/>
            <person name="Xu W."/>
            <person name="Pan J."/>
            <person name="Luo Z.H."/>
            <person name="Li M."/>
        </authorList>
    </citation>
    <scope>NUCLEOTIDE SEQUENCE [LARGE SCALE GENOMIC DNA]</scope>
    <source>
        <strain evidence="2">HyVt-237</strain>
    </source>
</reference>
<dbReference type="AlphaFoldDB" id="A0A7C0XAE9"/>
<dbReference type="Proteomes" id="UP000885931">
    <property type="component" value="Unassembled WGS sequence"/>
</dbReference>